<sequence>MEYVEFDWWKFILFMILIGLFLAGIDRLMRKVFKVEKRKSFSHNHINEQHKKWDWTLRIVVFSLMVVSLFINVSRDMSDFWYLAPWTLIFLLIFLSEGLRAFMEWKYASNQRQYVYTISMIGVYIIFLVAVLLIINSKGFEVWLY</sequence>
<feature type="transmembrane region" description="Helical" evidence="1">
    <location>
        <begin position="80"/>
        <end position="102"/>
    </location>
</feature>
<dbReference type="Pfam" id="PF13789">
    <property type="entry name" value="DUF4181"/>
    <property type="match status" value="1"/>
</dbReference>
<organism evidence="2 3">
    <name type="scientific">Virgibacillus halodenitrificans</name>
    <name type="common">Bacillus halodenitrificans</name>
    <dbReference type="NCBI Taxonomy" id="1482"/>
    <lineage>
        <taxon>Bacteria</taxon>
        <taxon>Bacillati</taxon>
        <taxon>Bacillota</taxon>
        <taxon>Bacilli</taxon>
        <taxon>Bacillales</taxon>
        <taxon>Bacillaceae</taxon>
        <taxon>Virgibacillus</taxon>
    </lineage>
</organism>
<keyword evidence="1" id="KW-0472">Membrane</keyword>
<accession>A0AAC9J2H4</accession>
<dbReference type="Proteomes" id="UP000182945">
    <property type="component" value="Chromosome"/>
</dbReference>
<evidence type="ECO:0000256" key="1">
    <source>
        <dbReference type="SAM" id="Phobius"/>
    </source>
</evidence>
<dbReference type="GeneID" id="71513801"/>
<feature type="transmembrane region" description="Helical" evidence="1">
    <location>
        <begin position="114"/>
        <end position="135"/>
    </location>
</feature>
<keyword evidence="1" id="KW-1133">Transmembrane helix</keyword>
<protein>
    <recommendedName>
        <fullName evidence="4">DUF4181 domain-containing protein</fullName>
    </recommendedName>
</protein>
<dbReference type="AlphaFoldDB" id="A0AAC9J2H4"/>
<dbReference type="InterPro" id="IPR025441">
    <property type="entry name" value="DUF4181"/>
</dbReference>
<feature type="transmembrane region" description="Helical" evidence="1">
    <location>
        <begin position="12"/>
        <end position="29"/>
    </location>
</feature>
<dbReference type="EMBL" id="CP017962">
    <property type="protein sequence ID" value="APC50191.1"/>
    <property type="molecule type" value="Genomic_DNA"/>
</dbReference>
<evidence type="ECO:0000313" key="3">
    <source>
        <dbReference type="Proteomes" id="UP000182945"/>
    </source>
</evidence>
<evidence type="ECO:0008006" key="4">
    <source>
        <dbReference type="Google" id="ProtNLM"/>
    </source>
</evidence>
<dbReference type="RefSeq" id="WP_071649961.1">
    <property type="nucleotide sequence ID" value="NZ_CP017962.1"/>
</dbReference>
<reference evidence="2 3" key="1">
    <citation type="submission" date="2016-11" db="EMBL/GenBank/DDBJ databases">
        <title>Complete genome sequencing of Virgibacillus halodenitrificans PDB-F2.</title>
        <authorList>
            <person name="Sun Z."/>
            <person name="Zhou Y."/>
            <person name="Li H."/>
        </authorList>
    </citation>
    <scope>NUCLEOTIDE SEQUENCE [LARGE SCALE GENOMIC DNA]</scope>
    <source>
        <strain evidence="2 3">PDB-F2</strain>
    </source>
</reference>
<feature type="transmembrane region" description="Helical" evidence="1">
    <location>
        <begin position="55"/>
        <end position="74"/>
    </location>
</feature>
<proteinExistence type="predicted"/>
<evidence type="ECO:0000313" key="2">
    <source>
        <dbReference type="EMBL" id="APC50191.1"/>
    </source>
</evidence>
<dbReference type="KEGG" id="vhl:BME96_05295"/>
<keyword evidence="1" id="KW-0812">Transmembrane</keyword>
<gene>
    <name evidence="2" type="ORF">BME96_05295</name>
</gene>
<name>A0AAC9J2H4_VIRHA</name>